<accession>A0AA40B278</accession>
<keyword evidence="6" id="KW-1133">Transmembrane helix</keyword>
<evidence type="ECO:0000256" key="7">
    <source>
        <dbReference type="ARBA" id="ARBA00023136"/>
    </source>
</evidence>
<protein>
    <submittedName>
        <fullName evidence="10">Kinase-like domain-containing protein</fullName>
    </submittedName>
</protein>
<feature type="non-terminal residue" evidence="10">
    <location>
        <position position="189"/>
    </location>
</feature>
<evidence type="ECO:0000256" key="5">
    <source>
        <dbReference type="ARBA" id="ARBA00022840"/>
    </source>
</evidence>
<dbReference type="SUPFAM" id="SSF56112">
    <property type="entry name" value="Protein kinase-like (PK-like)"/>
    <property type="match status" value="1"/>
</dbReference>
<evidence type="ECO:0000313" key="10">
    <source>
        <dbReference type="EMBL" id="KAK0726152.1"/>
    </source>
</evidence>
<dbReference type="GO" id="GO:0005886">
    <property type="term" value="C:plasma membrane"/>
    <property type="evidence" value="ECO:0007669"/>
    <property type="project" value="TreeGrafter"/>
</dbReference>
<dbReference type="PANTHER" id="PTHR24416:SF550">
    <property type="entry name" value="FIBROBLAST GROWTH FACTOR RECEPTOR HOMOLOG 1-RELATED"/>
    <property type="match status" value="1"/>
</dbReference>
<proteinExistence type="predicted"/>
<keyword evidence="10" id="KW-0808">Transferase</keyword>
<dbReference type="PROSITE" id="PS00108">
    <property type="entry name" value="PROTEIN_KINASE_ST"/>
    <property type="match status" value="1"/>
</dbReference>
<dbReference type="InterPro" id="IPR050122">
    <property type="entry name" value="RTK"/>
</dbReference>
<sequence length="189" mass="21117">ARTLVSCSLRFSRQGGVEIRSLDDLLWTIQPLNLRLYDAASLRTPKQVGEGASYTVFRYTDARTRTAVAVKKIKPPDDVNDHFAFQNRVDCVLKDIEVMHHPPIAQHENILTLLGYGWGLRRGDLIPFIVTDYASLGTLREYLQTGDVSMPSKLSICSQVACGLNRLHWTGVGHGDLKLENVLVFPNPS</sequence>
<dbReference type="Proteomes" id="UP001172102">
    <property type="component" value="Unassembled WGS sequence"/>
</dbReference>
<feature type="non-terminal residue" evidence="10">
    <location>
        <position position="1"/>
    </location>
</feature>
<keyword evidence="10" id="KW-0418">Kinase</keyword>
<dbReference type="AlphaFoldDB" id="A0AA40B278"/>
<dbReference type="SMART" id="SM00220">
    <property type="entry name" value="S_TKc"/>
    <property type="match status" value="1"/>
</dbReference>
<dbReference type="EMBL" id="JAUKUA010000002">
    <property type="protein sequence ID" value="KAK0726152.1"/>
    <property type="molecule type" value="Genomic_DNA"/>
</dbReference>
<name>A0AA40B278_9PEZI</name>
<keyword evidence="11" id="KW-1185">Reference proteome</keyword>
<comment type="caution">
    <text evidence="10">The sequence shown here is derived from an EMBL/GenBank/DDBJ whole genome shotgun (WGS) entry which is preliminary data.</text>
</comment>
<dbReference type="Pfam" id="PF07714">
    <property type="entry name" value="PK_Tyr_Ser-Thr"/>
    <property type="match status" value="1"/>
</dbReference>
<dbReference type="GO" id="GO:0043235">
    <property type="term" value="C:receptor complex"/>
    <property type="evidence" value="ECO:0007669"/>
    <property type="project" value="TreeGrafter"/>
</dbReference>
<dbReference type="GO" id="GO:0004714">
    <property type="term" value="F:transmembrane receptor protein tyrosine kinase activity"/>
    <property type="evidence" value="ECO:0007669"/>
    <property type="project" value="TreeGrafter"/>
</dbReference>
<dbReference type="InterPro" id="IPR000719">
    <property type="entry name" value="Prot_kinase_dom"/>
</dbReference>
<evidence type="ECO:0000313" key="11">
    <source>
        <dbReference type="Proteomes" id="UP001172102"/>
    </source>
</evidence>
<dbReference type="PROSITE" id="PS50011">
    <property type="entry name" value="PROTEIN_KINASE_DOM"/>
    <property type="match status" value="1"/>
</dbReference>
<dbReference type="InterPro" id="IPR008271">
    <property type="entry name" value="Ser/Thr_kinase_AS"/>
</dbReference>
<reference evidence="10" key="1">
    <citation type="submission" date="2023-06" db="EMBL/GenBank/DDBJ databases">
        <title>Genome-scale phylogeny and comparative genomics of the fungal order Sordariales.</title>
        <authorList>
            <consortium name="Lawrence Berkeley National Laboratory"/>
            <person name="Hensen N."/>
            <person name="Bonometti L."/>
            <person name="Westerberg I."/>
            <person name="Brannstrom I.O."/>
            <person name="Guillou S."/>
            <person name="Cros-Aarteil S."/>
            <person name="Calhoun S."/>
            <person name="Haridas S."/>
            <person name="Kuo A."/>
            <person name="Mondo S."/>
            <person name="Pangilinan J."/>
            <person name="Riley R."/>
            <person name="Labutti K."/>
            <person name="Andreopoulos B."/>
            <person name="Lipzen A."/>
            <person name="Chen C."/>
            <person name="Yanf M."/>
            <person name="Daum C."/>
            <person name="Ng V."/>
            <person name="Clum A."/>
            <person name="Steindorff A."/>
            <person name="Ohm R."/>
            <person name="Martin F."/>
            <person name="Silar P."/>
            <person name="Natvig D."/>
            <person name="Lalanne C."/>
            <person name="Gautier V."/>
            <person name="Ament-Velasquez S.L."/>
            <person name="Kruys A."/>
            <person name="Hutchinson M.I."/>
            <person name="Powell A.J."/>
            <person name="Barry K."/>
            <person name="Miller A.N."/>
            <person name="Grigoriev I.V."/>
            <person name="Debuchy R."/>
            <person name="Gladieux P."/>
            <person name="Thoren M.H."/>
            <person name="Johannesson H."/>
        </authorList>
    </citation>
    <scope>NUCLEOTIDE SEQUENCE</scope>
    <source>
        <strain evidence="10">SMH4607-1</strain>
    </source>
</reference>
<keyword evidence="2" id="KW-0812">Transmembrane</keyword>
<evidence type="ECO:0000256" key="4">
    <source>
        <dbReference type="ARBA" id="ARBA00022741"/>
    </source>
</evidence>
<keyword evidence="4" id="KW-0547">Nucleotide-binding</keyword>
<evidence type="ECO:0000256" key="3">
    <source>
        <dbReference type="ARBA" id="ARBA00022729"/>
    </source>
</evidence>
<feature type="domain" description="Protein kinase" evidence="9">
    <location>
        <begin position="42"/>
        <end position="189"/>
    </location>
</feature>
<dbReference type="InterPro" id="IPR001245">
    <property type="entry name" value="Ser-Thr/Tyr_kinase_cat_dom"/>
</dbReference>
<keyword evidence="5" id="KW-0067">ATP-binding</keyword>
<keyword evidence="3" id="KW-0732">Signal</keyword>
<dbReference type="GO" id="GO:0005524">
    <property type="term" value="F:ATP binding"/>
    <property type="evidence" value="ECO:0007669"/>
    <property type="project" value="UniProtKB-KW"/>
</dbReference>
<dbReference type="InterPro" id="IPR011009">
    <property type="entry name" value="Kinase-like_dom_sf"/>
</dbReference>
<evidence type="ECO:0000256" key="1">
    <source>
        <dbReference type="ARBA" id="ARBA00004370"/>
    </source>
</evidence>
<gene>
    <name evidence="10" type="ORF">B0H67DRAFT_462341</name>
</gene>
<evidence type="ECO:0000256" key="6">
    <source>
        <dbReference type="ARBA" id="ARBA00022989"/>
    </source>
</evidence>
<dbReference type="PANTHER" id="PTHR24416">
    <property type="entry name" value="TYROSINE-PROTEIN KINASE RECEPTOR"/>
    <property type="match status" value="1"/>
</dbReference>
<evidence type="ECO:0000256" key="2">
    <source>
        <dbReference type="ARBA" id="ARBA00022692"/>
    </source>
</evidence>
<keyword evidence="8" id="KW-0675">Receptor</keyword>
<comment type="subcellular location">
    <subcellularLocation>
        <location evidence="1">Membrane</location>
    </subcellularLocation>
</comment>
<dbReference type="Gene3D" id="1.10.510.10">
    <property type="entry name" value="Transferase(Phosphotransferase) domain 1"/>
    <property type="match status" value="1"/>
</dbReference>
<keyword evidence="7" id="KW-0472">Membrane</keyword>
<organism evidence="10 11">
    <name type="scientific">Lasiosphaeris hirsuta</name>
    <dbReference type="NCBI Taxonomy" id="260670"/>
    <lineage>
        <taxon>Eukaryota</taxon>
        <taxon>Fungi</taxon>
        <taxon>Dikarya</taxon>
        <taxon>Ascomycota</taxon>
        <taxon>Pezizomycotina</taxon>
        <taxon>Sordariomycetes</taxon>
        <taxon>Sordariomycetidae</taxon>
        <taxon>Sordariales</taxon>
        <taxon>Lasiosphaeriaceae</taxon>
        <taxon>Lasiosphaeris</taxon>
    </lineage>
</organism>
<evidence type="ECO:0000256" key="8">
    <source>
        <dbReference type="ARBA" id="ARBA00023170"/>
    </source>
</evidence>
<evidence type="ECO:0000259" key="9">
    <source>
        <dbReference type="PROSITE" id="PS50011"/>
    </source>
</evidence>
<dbReference type="GO" id="GO:0007169">
    <property type="term" value="P:cell surface receptor protein tyrosine kinase signaling pathway"/>
    <property type="evidence" value="ECO:0007669"/>
    <property type="project" value="TreeGrafter"/>
</dbReference>